<comment type="caution">
    <text evidence="5">The sequence shown here is derived from an EMBL/GenBank/DDBJ whole genome shotgun (WGS) entry which is preliminary data.</text>
</comment>
<evidence type="ECO:0000259" key="4">
    <source>
        <dbReference type="PROSITE" id="PS50949"/>
    </source>
</evidence>
<dbReference type="PROSITE" id="PS50949">
    <property type="entry name" value="HTH_GNTR"/>
    <property type="match status" value="1"/>
</dbReference>
<dbReference type="Pfam" id="PF00392">
    <property type="entry name" value="GntR"/>
    <property type="match status" value="1"/>
</dbReference>
<keyword evidence="3" id="KW-0804">Transcription</keyword>
<sequence>MGEPRYVVIANDLMAKLSAGHWAVGTMLPTEPELAATYKVSRETLRRALQRLESSGLISRHPGMGTRVERARPVPAFTTRLGSLQELTQYGKSAVRSILSVESIVVDKELAEVTGLAEGSPTVCVTSVRRDPERSGQVVSWARVYLEPADAKAIAASLDDSPRLISDLVESHVGRSVDRVVQRVQAVGVPAEAAAHLGVAPGSPGIEFVRRYFDADGRLFEVSVSTHAQGTFVYETTLQRG</sequence>
<dbReference type="SUPFAM" id="SSF64288">
    <property type="entry name" value="Chorismate lyase-like"/>
    <property type="match status" value="1"/>
</dbReference>
<dbReference type="InterPro" id="IPR011663">
    <property type="entry name" value="UTRA"/>
</dbReference>
<evidence type="ECO:0000256" key="3">
    <source>
        <dbReference type="ARBA" id="ARBA00023163"/>
    </source>
</evidence>
<proteinExistence type="predicted"/>
<protein>
    <submittedName>
        <fullName evidence="5">GntR family transcriptional regulator</fullName>
    </submittedName>
</protein>
<dbReference type="EMBL" id="VMNX01000066">
    <property type="protein sequence ID" value="MPY50548.1"/>
    <property type="molecule type" value="Genomic_DNA"/>
</dbReference>
<dbReference type="InterPro" id="IPR036388">
    <property type="entry name" value="WH-like_DNA-bd_sf"/>
</dbReference>
<dbReference type="Gene3D" id="1.10.10.10">
    <property type="entry name" value="Winged helix-like DNA-binding domain superfamily/Winged helix DNA-binding domain"/>
    <property type="match status" value="1"/>
</dbReference>
<dbReference type="InterPro" id="IPR028978">
    <property type="entry name" value="Chorismate_lyase_/UTRA_dom_sf"/>
</dbReference>
<dbReference type="PRINTS" id="PR00035">
    <property type="entry name" value="HTHGNTR"/>
</dbReference>
<dbReference type="PANTHER" id="PTHR44846">
    <property type="entry name" value="MANNOSYL-D-GLYCERATE TRANSPORT/METABOLISM SYSTEM REPRESSOR MNGR-RELATED"/>
    <property type="match status" value="1"/>
</dbReference>
<organism evidence="5 6">
    <name type="scientific">Streptomyces acidicola</name>
    <dbReference type="NCBI Taxonomy" id="2596892"/>
    <lineage>
        <taxon>Bacteria</taxon>
        <taxon>Bacillati</taxon>
        <taxon>Actinomycetota</taxon>
        <taxon>Actinomycetes</taxon>
        <taxon>Kitasatosporales</taxon>
        <taxon>Streptomycetaceae</taxon>
        <taxon>Streptomyces</taxon>
    </lineage>
</organism>
<dbReference type="GO" id="GO:0003677">
    <property type="term" value="F:DNA binding"/>
    <property type="evidence" value="ECO:0007669"/>
    <property type="project" value="UniProtKB-KW"/>
</dbReference>
<keyword evidence="1" id="KW-0805">Transcription regulation</keyword>
<dbReference type="SMART" id="SM00345">
    <property type="entry name" value="HTH_GNTR"/>
    <property type="match status" value="1"/>
</dbReference>
<keyword evidence="2" id="KW-0238">DNA-binding</keyword>
<dbReference type="Proteomes" id="UP000373149">
    <property type="component" value="Unassembled WGS sequence"/>
</dbReference>
<dbReference type="AlphaFoldDB" id="A0A5N8WVI0"/>
<dbReference type="SMART" id="SM00866">
    <property type="entry name" value="UTRA"/>
    <property type="match status" value="1"/>
</dbReference>
<reference evidence="5 6" key="1">
    <citation type="submission" date="2019-09" db="EMBL/GenBank/DDBJ databases">
        <authorList>
            <person name="Duangmal K."/>
            <person name="Teo W.F.A."/>
            <person name="Lipun K."/>
        </authorList>
    </citation>
    <scope>NUCLEOTIDE SEQUENCE [LARGE SCALE GENOMIC DNA]</scope>
    <source>
        <strain evidence="5 6">K1PN6</strain>
    </source>
</reference>
<feature type="domain" description="HTH gntR-type" evidence="4">
    <location>
        <begin position="3"/>
        <end position="71"/>
    </location>
</feature>
<dbReference type="Pfam" id="PF07702">
    <property type="entry name" value="UTRA"/>
    <property type="match status" value="1"/>
</dbReference>
<dbReference type="CDD" id="cd07377">
    <property type="entry name" value="WHTH_GntR"/>
    <property type="match status" value="1"/>
</dbReference>
<dbReference type="InterPro" id="IPR036390">
    <property type="entry name" value="WH_DNA-bd_sf"/>
</dbReference>
<gene>
    <name evidence="5" type="ORF">FPZ41_18995</name>
</gene>
<dbReference type="InterPro" id="IPR050679">
    <property type="entry name" value="Bact_HTH_transcr_reg"/>
</dbReference>
<keyword evidence="6" id="KW-1185">Reference proteome</keyword>
<evidence type="ECO:0000256" key="2">
    <source>
        <dbReference type="ARBA" id="ARBA00023125"/>
    </source>
</evidence>
<dbReference type="Gene3D" id="3.40.1410.10">
    <property type="entry name" value="Chorismate lyase-like"/>
    <property type="match status" value="1"/>
</dbReference>
<evidence type="ECO:0000313" key="5">
    <source>
        <dbReference type="EMBL" id="MPY50548.1"/>
    </source>
</evidence>
<dbReference type="SUPFAM" id="SSF46785">
    <property type="entry name" value="Winged helix' DNA-binding domain"/>
    <property type="match status" value="1"/>
</dbReference>
<evidence type="ECO:0000313" key="6">
    <source>
        <dbReference type="Proteomes" id="UP000373149"/>
    </source>
</evidence>
<evidence type="ECO:0000256" key="1">
    <source>
        <dbReference type="ARBA" id="ARBA00023015"/>
    </source>
</evidence>
<accession>A0A5N8WVI0</accession>
<name>A0A5N8WVI0_9ACTN</name>
<dbReference type="PANTHER" id="PTHR44846:SF17">
    <property type="entry name" value="GNTR-FAMILY TRANSCRIPTIONAL REGULATOR"/>
    <property type="match status" value="1"/>
</dbReference>
<dbReference type="GO" id="GO:0003700">
    <property type="term" value="F:DNA-binding transcription factor activity"/>
    <property type="evidence" value="ECO:0007669"/>
    <property type="project" value="InterPro"/>
</dbReference>
<dbReference type="InterPro" id="IPR000524">
    <property type="entry name" value="Tscrpt_reg_HTH_GntR"/>
</dbReference>
<dbReference type="GO" id="GO:0045892">
    <property type="term" value="P:negative regulation of DNA-templated transcription"/>
    <property type="evidence" value="ECO:0007669"/>
    <property type="project" value="TreeGrafter"/>
</dbReference>